<comment type="caution">
    <text evidence="5">The sequence shown here is derived from an EMBL/GenBank/DDBJ whole genome shotgun (WGS) entry which is preliminary data.</text>
</comment>
<accession>A0ABV3P7X2</accession>
<dbReference type="RefSeq" id="WP_367638824.1">
    <property type="nucleotide sequence ID" value="NZ_JBFNQN010000008.1"/>
</dbReference>
<sequence length="396" mass="41957">MPEPRPAQPDATRLEAVLQVVAQDAARDAGGIDPALLGDFLDAVWRAVVSGRRLSTARTARYRAVGEEAAASGVALRALLDLYLSAAWRLWRSLPPVQDAAADPEGVVTAGEVVLRATDDAVAALTEGYQIARRQLVRREESRRREFVDDLLAGTSDLPGLLRRAPRYGLDLTGPHAVCVVRADAPFTDGTPKVAAIERRLQGAQADADALVATKDGALVLVFAAPDRAAVAEVLDRLRDVLGSPQRTGWRAGVGRPGPGAGGVVGSYEQARRALELGDRVGVTDPVADASDLLVYEVLLRDRDVATDLVESTLGGLRGVRGGIEPFLETLEAYLAAGGNATEAARRLHLSVRAVTYRLARVRDLTGTDPTRPAQRFGVQAAVLAARALGWPGQAS</sequence>
<dbReference type="Pfam" id="PF17853">
    <property type="entry name" value="GGDEF_2"/>
    <property type="match status" value="1"/>
</dbReference>
<name>A0ABV3P7X2_9ACTN</name>
<dbReference type="EMBL" id="JBFNQN010000008">
    <property type="protein sequence ID" value="MEW9265695.1"/>
    <property type="molecule type" value="Genomic_DNA"/>
</dbReference>
<dbReference type="PANTHER" id="PTHR33744:SF1">
    <property type="entry name" value="DNA-BINDING TRANSCRIPTIONAL ACTIVATOR ADER"/>
    <property type="match status" value="1"/>
</dbReference>
<evidence type="ECO:0000259" key="2">
    <source>
        <dbReference type="Pfam" id="PF13556"/>
    </source>
</evidence>
<feature type="domain" description="RsbT co-antagonist protein RsbRD N-terminal" evidence="3">
    <location>
        <begin position="23"/>
        <end position="144"/>
    </location>
</feature>
<dbReference type="InterPro" id="IPR042070">
    <property type="entry name" value="PucR_C-HTH_sf"/>
</dbReference>
<dbReference type="Pfam" id="PF13556">
    <property type="entry name" value="HTH_30"/>
    <property type="match status" value="1"/>
</dbReference>
<evidence type="ECO:0000256" key="1">
    <source>
        <dbReference type="ARBA" id="ARBA00006754"/>
    </source>
</evidence>
<dbReference type="Proteomes" id="UP001555826">
    <property type="component" value="Unassembled WGS sequence"/>
</dbReference>
<dbReference type="Gene3D" id="1.10.10.2840">
    <property type="entry name" value="PucR C-terminal helix-turn-helix domain"/>
    <property type="match status" value="1"/>
</dbReference>
<gene>
    <name evidence="5" type="ORF">AB1207_13140</name>
</gene>
<evidence type="ECO:0000313" key="5">
    <source>
        <dbReference type="EMBL" id="MEW9265695.1"/>
    </source>
</evidence>
<reference evidence="5 6" key="1">
    <citation type="submission" date="2024-07" db="EMBL/GenBank/DDBJ databases">
        <authorList>
            <person name="Thanompreechachai J."/>
            <person name="Duangmal K."/>
        </authorList>
    </citation>
    <scope>NUCLEOTIDE SEQUENCE [LARGE SCALE GENOMIC DNA]</scope>
    <source>
        <strain evidence="5 6">KCTC 19886</strain>
    </source>
</reference>
<dbReference type="InterPro" id="IPR041522">
    <property type="entry name" value="CdaR_GGDEF"/>
</dbReference>
<feature type="domain" description="CdaR GGDEF-like" evidence="4">
    <location>
        <begin position="154"/>
        <end position="277"/>
    </location>
</feature>
<dbReference type="InterPro" id="IPR025736">
    <property type="entry name" value="PucR_C-HTH_dom"/>
</dbReference>
<organism evidence="5 6">
    <name type="scientific">Kineococcus endophyticus</name>
    <dbReference type="NCBI Taxonomy" id="1181883"/>
    <lineage>
        <taxon>Bacteria</taxon>
        <taxon>Bacillati</taxon>
        <taxon>Actinomycetota</taxon>
        <taxon>Actinomycetes</taxon>
        <taxon>Kineosporiales</taxon>
        <taxon>Kineosporiaceae</taxon>
        <taxon>Kineococcus</taxon>
    </lineage>
</organism>
<dbReference type="Pfam" id="PF14361">
    <property type="entry name" value="RsbRD_N"/>
    <property type="match status" value="1"/>
</dbReference>
<proteinExistence type="inferred from homology"/>
<feature type="domain" description="PucR C-terminal helix-turn-helix" evidence="2">
    <location>
        <begin position="328"/>
        <end position="385"/>
    </location>
</feature>
<dbReference type="PANTHER" id="PTHR33744">
    <property type="entry name" value="CARBOHYDRATE DIACID REGULATOR"/>
    <property type="match status" value="1"/>
</dbReference>
<evidence type="ECO:0000259" key="4">
    <source>
        <dbReference type="Pfam" id="PF17853"/>
    </source>
</evidence>
<comment type="similarity">
    <text evidence="1">Belongs to the CdaR family.</text>
</comment>
<protein>
    <submittedName>
        <fullName evidence="5">Helix-turn-helix domain-containing protein</fullName>
    </submittedName>
</protein>
<dbReference type="InterPro" id="IPR051448">
    <property type="entry name" value="CdaR-like_regulators"/>
</dbReference>
<evidence type="ECO:0000313" key="6">
    <source>
        <dbReference type="Proteomes" id="UP001555826"/>
    </source>
</evidence>
<dbReference type="InterPro" id="IPR025751">
    <property type="entry name" value="RsbRD_N_dom"/>
</dbReference>
<keyword evidence="6" id="KW-1185">Reference proteome</keyword>
<evidence type="ECO:0000259" key="3">
    <source>
        <dbReference type="Pfam" id="PF14361"/>
    </source>
</evidence>